<accession>A0A5P8NZ68</accession>
<evidence type="ECO:0000259" key="5">
    <source>
        <dbReference type="PROSITE" id="PS51007"/>
    </source>
</evidence>
<sequence length="203" mass="22963">MNSIIKMHNLIYALIISTMIIGCSDNKQTEEKTTQVKQASASGIEVVENKDANAIKVQEKAQDKNQSKSYYFDYGIKSAYSEDAKPANSDASVRVKPRTNIDANMNVRSPYEKVQVSLLVSKLSKKFIVKCSACHNDYANGVIGPSLLHKDSEYIFSQIMKFKKDKNLNVLMSNLVENMSETEIKEIADEIYSFNKKINEMRK</sequence>
<dbReference type="AlphaFoldDB" id="A0A5P8NZ68"/>
<evidence type="ECO:0000256" key="1">
    <source>
        <dbReference type="ARBA" id="ARBA00022617"/>
    </source>
</evidence>
<dbReference type="SUPFAM" id="SSF46626">
    <property type="entry name" value="Cytochrome c"/>
    <property type="match status" value="1"/>
</dbReference>
<organism evidence="6 7">
    <name type="scientific">Sulfurimonas lithotrophica</name>
    <dbReference type="NCBI Taxonomy" id="2590022"/>
    <lineage>
        <taxon>Bacteria</taxon>
        <taxon>Pseudomonadati</taxon>
        <taxon>Campylobacterota</taxon>
        <taxon>Epsilonproteobacteria</taxon>
        <taxon>Campylobacterales</taxon>
        <taxon>Sulfurimonadaceae</taxon>
        <taxon>Sulfurimonas</taxon>
    </lineage>
</organism>
<reference evidence="6 7" key="1">
    <citation type="submission" date="2019-09" db="EMBL/GenBank/DDBJ databases">
        <title>Sulfurimonas gotlandica sp. nov., a chemoautotrophic and psychrotolerant epsilonproteobacterium isolated from a pelagic redoxcline, and an emended description of the genus Sulfurimonas.</title>
        <authorList>
            <person name="Wang S."/>
            <person name="Jiang L."/>
            <person name="Shao S."/>
        </authorList>
    </citation>
    <scope>NUCLEOTIDE SEQUENCE [LARGE SCALE GENOMIC DNA]</scope>
    <source>
        <strain evidence="6 7">GYSZ_1</strain>
    </source>
</reference>
<evidence type="ECO:0000256" key="2">
    <source>
        <dbReference type="ARBA" id="ARBA00022723"/>
    </source>
</evidence>
<keyword evidence="1 4" id="KW-0349">Heme</keyword>
<protein>
    <recommendedName>
        <fullName evidence="5">Cytochrome c domain-containing protein</fullName>
    </recommendedName>
</protein>
<keyword evidence="7" id="KW-1185">Reference proteome</keyword>
<evidence type="ECO:0000313" key="7">
    <source>
        <dbReference type="Proteomes" id="UP000326944"/>
    </source>
</evidence>
<dbReference type="EMBL" id="CP043617">
    <property type="protein sequence ID" value="QFR48716.1"/>
    <property type="molecule type" value="Genomic_DNA"/>
</dbReference>
<dbReference type="Gene3D" id="1.10.760.10">
    <property type="entry name" value="Cytochrome c-like domain"/>
    <property type="match status" value="1"/>
</dbReference>
<evidence type="ECO:0000313" key="6">
    <source>
        <dbReference type="EMBL" id="QFR48716.1"/>
    </source>
</evidence>
<evidence type="ECO:0000256" key="4">
    <source>
        <dbReference type="PROSITE-ProRule" id="PRU00433"/>
    </source>
</evidence>
<dbReference type="RefSeq" id="WP_152306659.1">
    <property type="nucleotide sequence ID" value="NZ_CP043617.1"/>
</dbReference>
<dbReference type="PROSITE" id="PS51257">
    <property type="entry name" value="PROKAR_LIPOPROTEIN"/>
    <property type="match status" value="1"/>
</dbReference>
<keyword evidence="3 4" id="KW-0408">Iron</keyword>
<feature type="domain" description="Cytochrome c" evidence="5">
    <location>
        <begin position="118"/>
        <end position="195"/>
    </location>
</feature>
<proteinExistence type="predicted"/>
<gene>
    <name evidence="6" type="ORF">FJR48_02865</name>
</gene>
<dbReference type="InterPro" id="IPR009056">
    <property type="entry name" value="Cyt_c-like_dom"/>
</dbReference>
<dbReference type="PROSITE" id="PS51007">
    <property type="entry name" value="CYTC"/>
    <property type="match status" value="1"/>
</dbReference>
<dbReference type="GO" id="GO:0046872">
    <property type="term" value="F:metal ion binding"/>
    <property type="evidence" value="ECO:0007669"/>
    <property type="project" value="UniProtKB-KW"/>
</dbReference>
<keyword evidence="2 4" id="KW-0479">Metal-binding</keyword>
<name>A0A5P8NZ68_9BACT</name>
<dbReference type="InterPro" id="IPR036909">
    <property type="entry name" value="Cyt_c-like_dom_sf"/>
</dbReference>
<evidence type="ECO:0000256" key="3">
    <source>
        <dbReference type="ARBA" id="ARBA00023004"/>
    </source>
</evidence>
<dbReference type="Proteomes" id="UP000326944">
    <property type="component" value="Chromosome"/>
</dbReference>
<dbReference type="GO" id="GO:0020037">
    <property type="term" value="F:heme binding"/>
    <property type="evidence" value="ECO:0007669"/>
    <property type="project" value="InterPro"/>
</dbReference>
<dbReference type="KEGG" id="sulg:FJR48_02865"/>
<dbReference type="GO" id="GO:0009055">
    <property type="term" value="F:electron transfer activity"/>
    <property type="evidence" value="ECO:0007669"/>
    <property type="project" value="InterPro"/>
</dbReference>
<dbReference type="OrthoDB" id="5354561at2"/>